<evidence type="ECO:0000256" key="3">
    <source>
        <dbReference type="ARBA" id="ARBA00022679"/>
    </source>
</evidence>
<keyword evidence="3" id="KW-0808">Transferase</keyword>
<dbReference type="InterPro" id="IPR007719">
    <property type="entry name" value="PCS_N"/>
</dbReference>
<dbReference type="PANTHER" id="PTHR33447:SF20">
    <property type="entry name" value="GLUTATHIONE GAMMA-GLUTAMYLCYSTEINYLTRANSFERASE"/>
    <property type="match status" value="1"/>
</dbReference>
<dbReference type="EC" id="2.3.2.15" evidence="1"/>
<evidence type="ECO:0000256" key="4">
    <source>
        <dbReference type="ARBA" id="ARBA00022723"/>
    </source>
</evidence>
<feature type="domain" description="Peptidase C83" evidence="6">
    <location>
        <begin position="12"/>
        <end position="246"/>
    </location>
</feature>
<dbReference type="SUPFAM" id="SSF54001">
    <property type="entry name" value="Cysteine proteinases"/>
    <property type="match status" value="1"/>
</dbReference>
<keyword evidence="8" id="KW-1185">Reference proteome</keyword>
<dbReference type="InterPro" id="IPR038156">
    <property type="entry name" value="PCS_N_sf"/>
</dbReference>
<accession>A0ABT0LIK5</accession>
<keyword evidence="5" id="KW-0732">Signal</keyword>
<dbReference type="PROSITE" id="PS51443">
    <property type="entry name" value="PCS"/>
    <property type="match status" value="1"/>
</dbReference>
<dbReference type="Pfam" id="PF05023">
    <property type="entry name" value="Phytochelatin"/>
    <property type="match status" value="1"/>
</dbReference>
<keyword evidence="4" id="KW-0479">Metal-binding</keyword>
<evidence type="ECO:0000256" key="2">
    <source>
        <dbReference type="ARBA" id="ARBA00022539"/>
    </source>
</evidence>
<comment type="caution">
    <text evidence="7">The sequence shown here is derived from an EMBL/GenBank/DDBJ whole genome shotgun (WGS) entry which is preliminary data.</text>
</comment>
<dbReference type="RefSeq" id="WP_248942975.1">
    <property type="nucleotide sequence ID" value="NZ_JAKIKS010000171.1"/>
</dbReference>
<evidence type="ECO:0000313" key="7">
    <source>
        <dbReference type="EMBL" id="MCL1127534.1"/>
    </source>
</evidence>
<dbReference type="PANTHER" id="PTHR33447">
    <property type="entry name" value="GLUTATHIONE GAMMA-GLUTAMYLCYSTEINYLTRANSFERASE"/>
    <property type="match status" value="1"/>
</dbReference>
<evidence type="ECO:0000259" key="6">
    <source>
        <dbReference type="PROSITE" id="PS51443"/>
    </source>
</evidence>
<gene>
    <name evidence="7" type="ORF">L2764_24435</name>
</gene>
<protein>
    <recommendedName>
        <fullName evidence="1">glutathione gamma-glutamylcysteinyltransferase</fullName>
        <ecNumber evidence="1">2.3.2.15</ecNumber>
    </recommendedName>
</protein>
<dbReference type="EMBL" id="JAKIKS010000171">
    <property type="protein sequence ID" value="MCL1127534.1"/>
    <property type="molecule type" value="Genomic_DNA"/>
</dbReference>
<proteinExistence type="predicted"/>
<dbReference type="InterPro" id="IPR040409">
    <property type="entry name" value="PCS-like"/>
</dbReference>
<organism evidence="7 8">
    <name type="scientific">Shewanella surugensis</name>
    <dbReference type="NCBI Taxonomy" id="212020"/>
    <lineage>
        <taxon>Bacteria</taxon>
        <taxon>Pseudomonadati</taxon>
        <taxon>Pseudomonadota</taxon>
        <taxon>Gammaproteobacteria</taxon>
        <taxon>Alteromonadales</taxon>
        <taxon>Shewanellaceae</taxon>
        <taxon>Shewanella</taxon>
    </lineage>
</organism>
<feature type="chain" id="PRO_5046152684" description="glutathione gamma-glutamylcysteinyltransferase" evidence="5">
    <location>
        <begin position="25"/>
        <end position="251"/>
    </location>
</feature>
<dbReference type="InterPro" id="IPR038765">
    <property type="entry name" value="Papain-like_cys_pep_sf"/>
</dbReference>
<name>A0ABT0LIK5_9GAMM</name>
<feature type="signal peptide" evidence="5">
    <location>
        <begin position="1"/>
        <end position="24"/>
    </location>
</feature>
<evidence type="ECO:0000256" key="5">
    <source>
        <dbReference type="SAM" id="SignalP"/>
    </source>
</evidence>
<sequence length="251" mass="28138">MNTKSWLLSGIVVVSLVLSSIATAAESTGFKVIYQNSTEAPVSDPARQLFKDALTTEDFWASLRYFITQKELSYCAIASSVVVLNSLDISAPANPNLYPYQLFDQDNIFTDKVLKIISPTIVGYQSTTLEEMNQLISTYPVNVERVYASNSSVDKFRRAAIVALKSPNQRLLVNFDRKGLQQEGGGHVSPVVAYHEAQDRFLVLDVARYKLPSYWVESAHLFQAMSGIDDRSKRSRGYVIVSKRMTFKNDD</sequence>
<dbReference type="Gene3D" id="3.90.70.30">
    <property type="entry name" value="Phytochelatin synthase, N-terminal domain"/>
    <property type="match status" value="1"/>
</dbReference>
<dbReference type="Proteomes" id="UP001203423">
    <property type="component" value="Unassembled WGS sequence"/>
</dbReference>
<reference evidence="7 8" key="1">
    <citation type="submission" date="2022-01" db="EMBL/GenBank/DDBJ databases">
        <title>Whole genome-based taxonomy of the Shewanellaceae.</title>
        <authorList>
            <person name="Martin-Rodriguez A.J."/>
        </authorList>
    </citation>
    <scope>NUCLEOTIDE SEQUENCE [LARGE SCALE GENOMIC DNA]</scope>
    <source>
        <strain evidence="7 8">DSM 17177</strain>
    </source>
</reference>
<keyword evidence="2" id="KW-0104">Cadmium</keyword>
<evidence type="ECO:0000256" key="1">
    <source>
        <dbReference type="ARBA" id="ARBA00012468"/>
    </source>
</evidence>
<evidence type="ECO:0000313" key="8">
    <source>
        <dbReference type="Proteomes" id="UP001203423"/>
    </source>
</evidence>